<dbReference type="InterPro" id="IPR005123">
    <property type="entry name" value="Oxoglu/Fe-dep_dioxygenase_dom"/>
</dbReference>
<evidence type="ECO:0000259" key="8">
    <source>
        <dbReference type="PROSITE" id="PS51471"/>
    </source>
</evidence>
<dbReference type="InterPro" id="IPR027450">
    <property type="entry name" value="AlkB-like"/>
</dbReference>
<reference evidence="9 10" key="1">
    <citation type="journal article" date="2024" name="Science">
        <title>Giant polyketide synthase enzymes in the biosynthesis of giant marine polyether toxins.</title>
        <authorList>
            <person name="Fallon T.R."/>
            <person name="Shende V.V."/>
            <person name="Wierzbicki I.H."/>
            <person name="Pendleton A.L."/>
            <person name="Watervoot N.F."/>
            <person name="Auber R.P."/>
            <person name="Gonzalez D.J."/>
            <person name="Wisecaver J.H."/>
            <person name="Moore B.S."/>
        </authorList>
    </citation>
    <scope>NUCLEOTIDE SEQUENCE [LARGE SCALE GENOMIC DNA]</scope>
    <source>
        <strain evidence="9 10">12B1</strain>
    </source>
</reference>
<evidence type="ECO:0000256" key="3">
    <source>
        <dbReference type="ARBA" id="ARBA00022723"/>
    </source>
</evidence>
<protein>
    <recommendedName>
        <fullName evidence="8">Fe2OG dioxygenase domain-containing protein</fullName>
    </recommendedName>
</protein>
<dbReference type="PANTHER" id="PTHR46030:SF1">
    <property type="entry name" value="ALPHA-KETOGLUTARATE-DEPENDENT DIOXYGENASE ALKB HOMOLOG 6"/>
    <property type="match status" value="1"/>
</dbReference>
<keyword evidence="10" id="KW-1185">Reference proteome</keyword>
<dbReference type="EMBL" id="JBGBPQ010000022">
    <property type="protein sequence ID" value="KAL1503413.1"/>
    <property type="molecule type" value="Genomic_DNA"/>
</dbReference>
<sequence>MNCVLLAAVAARAGSWTARATLDADTVVDGVMRASASGQLEFVPRSGYGRGVGEWVDRSGEDEGQLFEGKLQLFLYEAREAPDAPTELLLLGVRSPSGELHCCVFAAEGEKLQRGMLVGLLLASPHSSRSLKLRQVRAHAAFPPFEFDEHPPLPPLSWEEHRVGKLESVFYIPEFLTPREEKAIDEQIRASPPELWRQMAGRRVQECGSCMAPSGAGLLLEELPPWMQRVCERLILLGVFPPSMPPNSVALNEYAATEGIAAHADGPVYAPRVAVISLFSPAVFRFYGSQPELEERIEWDPETDTPAHRVEGPPVESLLLRPRSLLLFCGTAFREHCHEVAAVPDGSEVLGDAAPLVNGHLAGACEGERIVRSRRVSLTVRHLLEFLLAPEAYTDSASR</sequence>
<comment type="subcellular location">
    <subcellularLocation>
        <location evidence="1">Nucleus</location>
    </subcellularLocation>
</comment>
<keyword evidence="4" id="KW-0223">Dioxygenase</keyword>
<dbReference type="Gene3D" id="2.60.120.590">
    <property type="entry name" value="Alpha-ketoglutarate-dependent dioxygenase AlkB-like"/>
    <property type="match status" value="1"/>
</dbReference>
<accession>A0AB34IQ63</accession>
<dbReference type="InterPro" id="IPR032862">
    <property type="entry name" value="ALKBH6"/>
</dbReference>
<name>A0AB34IQ63_PRYPA</name>
<evidence type="ECO:0000256" key="2">
    <source>
        <dbReference type="ARBA" id="ARBA00007879"/>
    </source>
</evidence>
<dbReference type="GO" id="GO:0051213">
    <property type="term" value="F:dioxygenase activity"/>
    <property type="evidence" value="ECO:0007669"/>
    <property type="project" value="UniProtKB-KW"/>
</dbReference>
<keyword evidence="5" id="KW-0560">Oxidoreductase</keyword>
<gene>
    <name evidence="9" type="ORF">AB1Y20_011464</name>
</gene>
<dbReference type="GO" id="GO:0046872">
    <property type="term" value="F:metal ion binding"/>
    <property type="evidence" value="ECO:0007669"/>
    <property type="project" value="UniProtKB-KW"/>
</dbReference>
<dbReference type="InterPro" id="IPR037151">
    <property type="entry name" value="AlkB-like_sf"/>
</dbReference>
<evidence type="ECO:0000256" key="1">
    <source>
        <dbReference type="ARBA" id="ARBA00004123"/>
    </source>
</evidence>
<evidence type="ECO:0000256" key="5">
    <source>
        <dbReference type="ARBA" id="ARBA00023002"/>
    </source>
</evidence>
<dbReference type="SUPFAM" id="SSF51197">
    <property type="entry name" value="Clavaminate synthase-like"/>
    <property type="match status" value="1"/>
</dbReference>
<dbReference type="Proteomes" id="UP001515480">
    <property type="component" value="Unassembled WGS sequence"/>
</dbReference>
<keyword evidence="7" id="KW-0539">Nucleus</keyword>
<comment type="similarity">
    <text evidence="2">Belongs to the alkB family.</text>
</comment>
<feature type="domain" description="Fe2OG dioxygenase" evidence="8">
    <location>
        <begin position="245"/>
        <end position="384"/>
    </location>
</feature>
<dbReference type="GO" id="GO:0005634">
    <property type="term" value="C:nucleus"/>
    <property type="evidence" value="ECO:0007669"/>
    <property type="project" value="UniProtKB-SubCell"/>
</dbReference>
<organism evidence="9 10">
    <name type="scientific">Prymnesium parvum</name>
    <name type="common">Toxic golden alga</name>
    <dbReference type="NCBI Taxonomy" id="97485"/>
    <lineage>
        <taxon>Eukaryota</taxon>
        <taxon>Haptista</taxon>
        <taxon>Haptophyta</taxon>
        <taxon>Prymnesiophyceae</taxon>
        <taxon>Prymnesiales</taxon>
        <taxon>Prymnesiaceae</taxon>
        <taxon>Prymnesium</taxon>
    </lineage>
</organism>
<evidence type="ECO:0000313" key="9">
    <source>
        <dbReference type="EMBL" id="KAL1503413.1"/>
    </source>
</evidence>
<keyword evidence="6" id="KW-0408">Iron</keyword>
<dbReference type="PROSITE" id="PS51471">
    <property type="entry name" value="FE2OG_OXY"/>
    <property type="match status" value="1"/>
</dbReference>
<dbReference type="PANTHER" id="PTHR46030">
    <property type="entry name" value="ALPHA-KETOGLUTARATE-DEPENDENT DIOXYGENASE ALKB HOMOLOG 6"/>
    <property type="match status" value="1"/>
</dbReference>
<evidence type="ECO:0000313" key="10">
    <source>
        <dbReference type="Proteomes" id="UP001515480"/>
    </source>
</evidence>
<dbReference type="Pfam" id="PF13532">
    <property type="entry name" value="2OG-FeII_Oxy_2"/>
    <property type="match status" value="1"/>
</dbReference>
<proteinExistence type="inferred from homology"/>
<dbReference type="AlphaFoldDB" id="A0AB34IQ63"/>
<evidence type="ECO:0000256" key="4">
    <source>
        <dbReference type="ARBA" id="ARBA00022964"/>
    </source>
</evidence>
<evidence type="ECO:0000256" key="7">
    <source>
        <dbReference type="ARBA" id="ARBA00023242"/>
    </source>
</evidence>
<comment type="caution">
    <text evidence="9">The sequence shown here is derived from an EMBL/GenBank/DDBJ whole genome shotgun (WGS) entry which is preliminary data.</text>
</comment>
<keyword evidence="3" id="KW-0479">Metal-binding</keyword>
<evidence type="ECO:0000256" key="6">
    <source>
        <dbReference type="ARBA" id="ARBA00023004"/>
    </source>
</evidence>